<keyword evidence="8 10" id="KW-0131">Cell cycle</keyword>
<dbReference type="HAMAP" id="MF_00033">
    <property type="entry name" value="MurG"/>
    <property type="match status" value="1"/>
</dbReference>
<dbReference type="OrthoDB" id="9808936at2"/>
<evidence type="ECO:0000313" key="14">
    <source>
        <dbReference type="Proteomes" id="UP000198405"/>
    </source>
</evidence>
<dbReference type="GO" id="GO:0008360">
    <property type="term" value="P:regulation of cell shape"/>
    <property type="evidence" value="ECO:0007669"/>
    <property type="project" value="UniProtKB-KW"/>
</dbReference>
<dbReference type="PANTHER" id="PTHR21015:SF22">
    <property type="entry name" value="GLYCOSYLTRANSFERASE"/>
    <property type="match status" value="1"/>
</dbReference>
<feature type="domain" description="Glycosyl transferase family 28 C-terminal" evidence="12">
    <location>
        <begin position="186"/>
        <end position="337"/>
    </location>
</feature>
<dbReference type="Pfam" id="PF03033">
    <property type="entry name" value="Glyco_transf_28"/>
    <property type="match status" value="1"/>
</dbReference>
<evidence type="ECO:0000256" key="7">
    <source>
        <dbReference type="ARBA" id="ARBA00023136"/>
    </source>
</evidence>
<feature type="binding site" evidence="10">
    <location>
        <position position="122"/>
    </location>
    <ligand>
        <name>UDP-N-acetyl-alpha-D-glucosamine</name>
        <dbReference type="ChEBI" id="CHEBI:57705"/>
    </ligand>
</feature>
<comment type="pathway">
    <text evidence="10">Cell wall biogenesis; peptidoglycan biosynthesis.</text>
</comment>
<evidence type="ECO:0000256" key="1">
    <source>
        <dbReference type="ARBA" id="ARBA00022475"/>
    </source>
</evidence>
<dbReference type="InterPro" id="IPR004276">
    <property type="entry name" value="GlycoTrans_28_N"/>
</dbReference>
<keyword evidence="14" id="KW-1185">Reference proteome</keyword>
<dbReference type="GO" id="GO:0005886">
    <property type="term" value="C:plasma membrane"/>
    <property type="evidence" value="ECO:0007669"/>
    <property type="project" value="UniProtKB-SubCell"/>
</dbReference>
<evidence type="ECO:0000259" key="12">
    <source>
        <dbReference type="Pfam" id="PF04101"/>
    </source>
</evidence>
<dbReference type="Gene3D" id="3.40.50.2000">
    <property type="entry name" value="Glycogen Phosphorylase B"/>
    <property type="match status" value="2"/>
</dbReference>
<dbReference type="GO" id="GO:0051991">
    <property type="term" value="F:UDP-N-acetyl-D-glucosamine:N-acetylmuramoyl-L-alanyl-D-glutamyl-meso-2,6-diaminopimelyl-D-alanyl-D-alanine-diphosphoundecaprenol 4-beta-N-acetylglucosaminlytransferase activity"/>
    <property type="evidence" value="ECO:0007669"/>
    <property type="project" value="RHEA"/>
</dbReference>
<comment type="caution">
    <text evidence="10">Lacks conserved residue(s) required for the propagation of feature annotation.</text>
</comment>
<evidence type="ECO:0000256" key="9">
    <source>
        <dbReference type="ARBA" id="ARBA00023316"/>
    </source>
</evidence>
<keyword evidence="9 10" id="KW-0961">Cell wall biogenesis/degradation</keyword>
<organism evidence="13 14">
    <name type="scientific">Desulfurobacterium atlanticum</name>
    <dbReference type="NCBI Taxonomy" id="240169"/>
    <lineage>
        <taxon>Bacteria</taxon>
        <taxon>Pseudomonadati</taxon>
        <taxon>Aquificota</taxon>
        <taxon>Aquificia</taxon>
        <taxon>Desulfurobacteriales</taxon>
        <taxon>Desulfurobacteriaceae</taxon>
        <taxon>Desulfurobacterium</taxon>
    </lineage>
</organism>
<evidence type="ECO:0000313" key="13">
    <source>
        <dbReference type="EMBL" id="SNR77951.1"/>
    </source>
</evidence>
<evidence type="ECO:0000256" key="10">
    <source>
        <dbReference type="HAMAP-Rule" id="MF_00033"/>
    </source>
</evidence>
<keyword evidence="4 10" id="KW-0808">Transferase</keyword>
<evidence type="ECO:0000256" key="2">
    <source>
        <dbReference type="ARBA" id="ARBA00022618"/>
    </source>
</evidence>
<dbReference type="Proteomes" id="UP000198405">
    <property type="component" value="Unassembled WGS sequence"/>
</dbReference>
<dbReference type="EMBL" id="FZOB01000006">
    <property type="protein sequence ID" value="SNR77951.1"/>
    <property type="molecule type" value="Genomic_DNA"/>
</dbReference>
<reference evidence="14" key="1">
    <citation type="submission" date="2017-06" db="EMBL/GenBank/DDBJ databases">
        <authorList>
            <person name="Varghese N."/>
            <person name="Submissions S."/>
        </authorList>
    </citation>
    <scope>NUCLEOTIDE SEQUENCE [LARGE SCALE GENOMIC DNA]</scope>
    <source>
        <strain evidence="14">DSM 15668</strain>
    </source>
</reference>
<dbReference type="EC" id="2.4.1.227" evidence="10"/>
<sequence length="360" mass="40198">MRIIVAGGGTGGHFFPAVATIEKLMENGHDVLYIGTENGIEFQKQSRIPCKKMFLPISGVRGKGFAGSLKGAASLFLAIRKMKKIANNYKPDRILLFGGYVSFPAGVVGKIKKIPVIIHEQNSIPGKTNKILNKIGNKTLIANSFCFKYFPKGILTGNPLRKEIIECNISKKEAREKLGIDIEKFTILIFGGSQGALFINQLMEKTVPLLKDKEDIQILHITGKEKEGRLKEVYNSLNISAKVISFTDTPWLFYKSADIAISRSGALAVSELCFFGIPTVFIPYPFAADDHQYFNVKLIEEKEGCFLYRQKNLTPEKLAFLIKKLYTNESLREQFSKVMKSFSIPDATLRVVRETENAGD</sequence>
<dbReference type="RefSeq" id="WP_089323077.1">
    <property type="nucleotide sequence ID" value="NZ_FZOB01000006.1"/>
</dbReference>
<dbReference type="GO" id="GO:0051301">
    <property type="term" value="P:cell division"/>
    <property type="evidence" value="ECO:0007669"/>
    <property type="project" value="UniProtKB-KW"/>
</dbReference>
<feature type="binding site" evidence="10">
    <location>
        <begin position="10"/>
        <end position="12"/>
    </location>
    <ligand>
        <name>UDP-N-acetyl-alpha-D-glucosamine</name>
        <dbReference type="ChEBI" id="CHEBI:57705"/>
    </ligand>
</feature>
<dbReference type="PANTHER" id="PTHR21015">
    <property type="entry name" value="UDP-N-ACETYLGLUCOSAMINE--N-ACETYLMURAMYL-(PENTAPEPTIDE) PYROPHOSPHORYL-UNDECAPRENOL N-ACETYLGLUCOSAMINE TRANSFERASE 1"/>
    <property type="match status" value="1"/>
</dbReference>
<evidence type="ECO:0000256" key="3">
    <source>
        <dbReference type="ARBA" id="ARBA00022676"/>
    </source>
</evidence>
<dbReference type="InterPro" id="IPR007235">
    <property type="entry name" value="Glyco_trans_28_C"/>
</dbReference>
<evidence type="ECO:0000256" key="6">
    <source>
        <dbReference type="ARBA" id="ARBA00022984"/>
    </source>
</evidence>
<evidence type="ECO:0000256" key="8">
    <source>
        <dbReference type="ARBA" id="ARBA00023306"/>
    </source>
</evidence>
<dbReference type="GO" id="GO:0071555">
    <property type="term" value="P:cell wall organization"/>
    <property type="evidence" value="ECO:0007669"/>
    <property type="project" value="UniProtKB-KW"/>
</dbReference>
<dbReference type="GO" id="GO:0005975">
    <property type="term" value="P:carbohydrate metabolic process"/>
    <property type="evidence" value="ECO:0007669"/>
    <property type="project" value="InterPro"/>
</dbReference>
<evidence type="ECO:0000256" key="5">
    <source>
        <dbReference type="ARBA" id="ARBA00022960"/>
    </source>
</evidence>
<protein>
    <recommendedName>
        <fullName evidence="10">UDP-N-acetylglucosamine--N-acetylmuramyl-(pentapeptide) pyrophosphoryl-undecaprenol N-acetylglucosamine transferase</fullName>
        <ecNumber evidence="10">2.4.1.227</ecNumber>
    </recommendedName>
    <alternativeName>
        <fullName evidence="10">Undecaprenyl-PP-MurNAc-pentapeptide-UDPGlcNAc GlcNAc transferase</fullName>
    </alternativeName>
</protein>
<name>A0A238Z4U4_9BACT</name>
<keyword evidence="1 10" id="KW-1003">Cell membrane</keyword>
<proteinExistence type="inferred from homology"/>
<accession>A0A238Z4U4</accession>
<keyword evidence="5 10" id="KW-0133">Cell shape</keyword>
<dbReference type="GO" id="GO:0050511">
    <property type="term" value="F:undecaprenyldiphospho-muramoylpentapeptide beta-N-acetylglucosaminyltransferase activity"/>
    <property type="evidence" value="ECO:0007669"/>
    <property type="project" value="UniProtKB-UniRule"/>
</dbReference>
<keyword evidence="2 10" id="KW-0132">Cell division</keyword>
<evidence type="ECO:0000256" key="4">
    <source>
        <dbReference type="ARBA" id="ARBA00022679"/>
    </source>
</evidence>
<dbReference type="Pfam" id="PF04101">
    <property type="entry name" value="Glyco_tran_28_C"/>
    <property type="match status" value="1"/>
</dbReference>
<feature type="binding site" evidence="10">
    <location>
        <position position="161"/>
    </location>
    <ligand>
        <name>UDP-N-acetyl-alpha-D-glucosamine</name>
        <dbReference type="ChEBI" id="CHEBI:57705"/>
    </ligand>
</feature>
<dbReference type="GO" id="GO:0009252">
    <property type="term" value="P:peptidoglycan biosynthetic process"/>
    <property type="evidence" value="ECO:0007669"/>
    <property type="project" value="UniProtKB-UniRule"/>
</dbReference>
<keyword evidence="7 10" id="KW-0472">Membrane</keyword>
<dbReference type="NCBIfam" id="TIGR01133">
    <property type="entry name" value="murG"/>
    <property type="match status" value="1"/>
</dbReference>
<comment type="function">
    <text evidence="10">Cell wall formation. Catalyzes the transfer of a GlcNAc subunit on undecaprenyl-pyrophosphoryl-MurNAc-pentapeptide (lipid intermediate I) to form undecaprenyl-pyrophosphoryl-MurNAc-(pentapeptide)GlcNAc (lipid intermediate II).</text>
</comment>
<comment type="subcellular location">
    <subcellularLocation>
        <location evidence="10">Cell membrane</location>
        <topology evidence="10">Peripheral membrane protein</topology>
        <orientation evidence="10">Cytoplasmic side</orientation>
    </subcellularLocation>
</comment>
<dbReference type="CDD" id="cd03785">
    <property type="entry name" value="GT28_MurG"/>
    <property type="match status" value="1"/>
</dbReference>
<dbReference type="UniPathway" id="UPA00219"/>
<evidence type="ECO:0000259" key="11">
    <source>
        <dbReference type="Pfam" id="PF03033"/>
    </source>
</evidence>
<keyword evidence="6 10" id="KW-0573">Peptidoglycan synthesis</keyword>
<keyword evidence="3 10" id="KW-0328">Glycosyltransferase</keyword>
<comment type="catalytic activity">
    <reaction evidence="10">
        <text>di-trans,octa-cis-undecaprenyl diphospho-N-acetyl-alpha-D-muramoyl-L-alanyl-D-glutamyl-meso-2,6-diaminopimeloyl-D-alanyl-D-alanine + UDP-N-acetyl-alpha-D-glucosamine = di-trans,octa-cis-undecaprenyl diphospho-[N-acetyl-alpha-D-glucosaminyl-(1-&gt;4)]-N-acetyl-alpha-D-muramoyl-L-alanyl-D-glutamyl-meso-2,6-diaminopimeloyl-D-alanyl-D-alanine + UDP + H(+)</text>
        <dbReference type="Rhea" id="RHEA:31227"/>
        <dbReference type="ChEBI" id="CHEBI:15378"/>
        <dbReference type="ChEBI" id="CHEBI:57705"/>
        <dbReference type="ChEBI" id="CHEBI:58223"/>
        <dbReference type="ChEBI" id="CHEBI:61387"/>
        <dbReference type="ChEBI" id="CHEBI:61388"/>
        <dbReference type="EC" id="2.4.1.227"/>
    </reaction>
</comment>
<comment type="similarity">
    <text evidence="10">Belongs to the glycosyltransferase 28 family. MurG subfamily.</text>
</comment>
<feature type="domain" description="Glycosyltransferase family 28 N-terminal" evidence="11">
    <location>
        <begin position="3"/>
        <end position="139"/>
    </location>
</feature>
<feature type="binding site" evidence="10">
    <location>
        <position position="193"/>
    </location>
    <ligand>
        <name>UDP-N-acetyl-alpha-D-glucosamine</name>
        <dbReference type="ChEBI" id="CHEBI:57705"/>
    </ligand>
</feature>
<feature type="binding site" evidence="10">
    <location>
        <position position="292"/>
    </location>
    <ligand>
        <name>UDP-N-acetyl-alpha-D-glucosamine</name>
        <dbReference type="ChEBI" id="CHEBI:57705"/>
    </ligand>
</feature>
<dbReference type="SUPFAM" id="SSF53756">
    <property type="entry name" value="UDP-Glycosyltransferase/glycogen phosphorylase"/>
    <property type="match status" value="1"/>
</dbReference>
<dbReference type="AlphaFoldDB" id="A0A238Z4U4"/>
<gene>
    <name evidence="10" type="primary">murG</name>
    <name evidence="13" type="ORF">SAMN06265340_10643</name>
</gene>
<dbReference type="InterPro" id="IPR006009">
    <property type="entry name" value="GlcNAc_MurG"/>
</dbReference>